<dbReference type="RefSeq" id="WP_051307454.1">
    <property type="nucleotide sequence ID" value="NZ_CP021081.1"/>
</dbReference>
<dbReference type="PROSITE" id="PS00455">
    <property type="entry name" value="AMP_BINDING"/>
    <property type="match status" value="1"/>
</dbReference>
<keyword evidence="11" id="KW-1185">Reference proteome</keyword>
<keyword evidence="3 6" id="KW-0547">Nucleotide-binding</keyword>
<dbReference type="Gene3D" id="3.40.50.12780">
    <property type="entry name" value="N-terminal domain of ligase-like"/>
    <property type="match status" value="1"/>
</dbReference>
<feature type="binding site" evidence="6">
    <location>
        <position position="326"/>
    </location>
    <ligand>
        <name>CoA</name>
        <dbReference type="ChEBI" id="CHEBI:57287"/>
    </ligand>
</feature>
<feature type="domain" description="AMP-dependent synthetase/ligase" evidence="7">
    <location>
        <begin position="104"/>
        <end position="485"/>
    </location>
</feature>
<dbReference type="GO" id="GO:0019427">
    <property type="term" value="P:acetyl-CoA biosynthetic process from acetate"/>
    <property type="evidence" value="ECO:0007669"/>
    <property type="project" value="UniProtKB-UniRule"/>
</dbReference>
<evidence type="ECO:0000256" key="1">
    <source>
        <dbReference type="ARBA" id="ARBA00006432"/>
    </source>
</evidence>
<feature type="binding site" evidence="6">
    <location>
        <position position="552"/>
    </location>
    <ligand>
        <name>Mg(2+)</name>
        <dbReference type="ChEBI" id="CHEBI:18420"/>
    </ligand>
</feature>
<feature type="domain" description="Acetyl-coenzyme A synthetase N-terminal" evidence="9">
    <location>
        <begin position="44"/>
        <end position="97"/>
    </location>
</feature>
<keyword evidence="2 6" id="KW-0436">Ligase</keyword>
<dbReference type="PANTHER" id="PTHR24095">
    <property type="entry name" value="ACETYL-COENZYME A SYNTHETASE"/>
    <property type="match status" value="1"/>
</dbReference>
<feature type="binding site" evidence="6">
    <location>
        <begin position="402"/>
        <end position="404"/>
    </location>
    <ligand>
        <name>ATP</name>
        <dbReference type="ChEBI" id="CHEBI:30616"/>
    </ligand>
</feature>
<comment type="function">
    <text evidence="6">Catalyzes the conversion of acetate into acetyl-CoA (AcCoA), an essential intermediate at the junction of anabolic and catabolic pathways. AcsA undergoes a two-step reaction. In the first half reaction, AcsA combines acetate with ATP to form acetyl-adenylate (AcAMP) intermediate. In the second half reaction, it can then transfer the acetyl group from AcAMP to the sulfhydryl group of CoA, forming the product AcCoA.</text>
</comment>
<dbReference type="GO" id="GO:0005829">
    <property type="term" value="C:cytosol"/>
    <property type="evidence" value="ECO:0007669"/>
    <property type="project" value="TreeGrafter"/>
</dbReference>
<dbReference type="Pfam" id="PF00501">
    <property type="entry name" value="AMP-binding"/>
    <property type="match status" value="1"/>
</dbReference>
<dbReference type="CDD" id="cd05966">
    <property type="entry name" value="ACS"/>
    <property type="match status" value="1"/>
</dbReference>
<feature type="binding site" evidence="6">
    <location>
        <position position="350"/>
    </location>
    <ligand>
        <name>CoA</name>
        <dbReference type="ChEBI" id="CHEBI:57287"/>
    </ligand>
</feature>
<dbReference type="GO" id="GO:0005524">
    <property type="term" value="F:ATP binding"/>
    <property type="evidence" value="ECO:0007669"/>
    <property type="project" value="UniProtKB-KW"/>
</dbReference>
<feature type="binding site" evidence="6">
    <location>
        <position position="557"/>
    </location>
    <ligand>
        <name>Mg(2+)</name>
        <dbReference type="ChEBI" id="CHEBI:18420"/>
    </ligand>
</feature>
<comment type="similarity">
    <text evidence="1 6">Belongs to the ATP-dependent AMP-binding enzyme family.</text>
</comment>
<dbReference type="FunFam" id="3.40.50.12780:FF:000001">
    <property type="entry name" value="Acetyl-coenzyme A synthetase"/>
    <property type="match status" value="1"/>
</dbReference>
<evidence type="ECO:0000256" key="6">
    <source>
        <dbReference type="HAMAP-Rule" id="MF_01123"/>
    </source>
</evidence>
<dbReference type="InterPro" id="IPR020845">
    <property type="entry name" value="AMP-binding_CS"/>
</dbReference>
<evidence type="ECO:0000313" key="10">
    <source>
        <dbReference type="EMBL" id="ASN80210.1"/>
    </source>
</evidence>
<dbReference type="NCBIfam" id="TIGR02188">
    <property type="entry name" value="Ac_CoA_lig_AcsA"/>
    <property type="match status" value="1"/>
</dbReference>
<dbReference type="KEGG" id="dfc:DFI_03540"/>
<feature type="domain" description="AMP-binding enzyme C-terminal" evidence="8">
    <location>
        <begin position="546"/>
        <end position="621"/>
    </location>
</feature>
<evidence type="ECO:0000256" key="3">
    <source>
        <dbReference type="ARBA" id="ARBA00022741"/>
    </source>
</evidence>
<evidence type="ECO:0000256" key="4">
    <source>
        <dbReference type="ARBA" id="ARBA00022840"/>
    </source>
</evidence>
<dbReference type="STRING" id="317577.GCA_000419625_00432"/>
<dbReference type="GO" id="GO:0003987">
    <property type="term" value="F:acetate-CoA ligase activity"/>
    <property type="evidence" value="ECO:0007669"/>
    <property type="project" value="UniProtKB-UniRule"/>
</dbReference>
<keyword evidence="6" id="KW-0460">Magnesium</keyword>
<accession>A0A221SUA8</accession>
<evidence type="ECO:0000259" key="9">
    <source>
        <dbReference type="Pfam" id="PF16177"/>
    </source>
</evidence>
<dbReference type="GO" id="GO:0016208">
    <property type="term" value="F:AMP binding"/>
    <property type="evidence" value="ECO:0007669"/>
    <property type="project" value="InterPro"/>
</dbReference>
<evidence type="ECO:0000259" key="7">
    <source>
        <dbReference type="Pfam" id="PF00501"/>
    </source>
</evidence>
<dbReference type="NCBIfam" id="NF001208">
    <property type="entry name" value="PRK00174.1"/>
    <property type="match status" value="1"/>
</dbReference>
<dbReference type="InterPro" id="IPR045851">
    <property type="entry name" value="AMP-bd_C_sf"/>
</dbReference>
<dbReference type="Pfam" id="PF13193">
    <property type="entry name" value="AMP-binding_C"/>
    <property type="match status" value="1"/>
</dbReference>
<comment type="cofactor">
    <cofactor evidence="6">
        <name>Mg(2+)</name>
        <dbReference type="ChEBI" id="CHEBI:18420"/>
    </cofactor>
</comment>
<feature type="modified residue" description="N6-acetyllysine" evidence="6">
    <location>
        <position position="621"/>
    </location>
</feature>
<comment type="catalytic activity">
    <reaction evidence="6">
        <text>acetate + ATP + CoA = acetyl-CoA + AMP + diphosphate</text>
        <dbReference type="Rhea" id="RHEA:23176"/>
        <dbReference type="ChEBI" id="CHEBI:30089"/>
        <dbReference type="ChEBI" id="CHEBI:30616"/>
        <dbReference type="ChEBI" id="CHEBI:33019"/>
        <dbReference type="ChEBI" id="CHEBI:57287"/>
        <dbReference type="ChEBI" id="CHEBI:57288"/>
        <dbReference type="ChEBI" id="CHEBI:456215"/>
        <dbReference type="EC" id="6.2.1.1"/>
    </reaction>
</comment>
<feature type="binding site" evidence="6">
    <location>
        <position position="538"/>
    </location>
    <ligand>
        <name>CoA</name>
        <dbReference type="ChEBI" id="CHEBI:57287"/>
    </ligand>
</feature>
<dbReference type="SUPFAM" id="SSF56801">
    <property type="entry name" value="Acetyl-CoA synthetase-like"/>
    <property type="match status" value="1"/>
</dbReference>
<evidence type="ECO:0000313" key="11">
    <source>
        <dbReference type="Proteomes" id="UP000259030"/>
    </source>
</evidence>
<feature type="binding site" evidence="6">
    <location>
        <position position="530"/>
    </location>
    <ligand>
        <name>ATP</name>
        <dbReference type="ChEBI" id="CHEBI:30616"/>
    </ligand>
</feature>
<dbReference type="InterPro" id="IPR011904">
    <property type="entry name" value="Ac_CoA_lig"/>
</dbReference>
<comment type="caution">
    <text evidence="6">Lacks conserved residue(s) required for the propagation of feature annotation.</text>
</comment>
<dbReference type="PANTHER" id="PTHR24095:SF14">
    <property type="entry name" value="ACETYL-COENZYME A SYNTHETASE 1"/>
    <property type="match status" value="1"/>
</dbReference>
<dbReference type="Gene3D" id="3.30.300.30">
    <property type="match status" value="1"/>
</dbReference>
<feature type="binding site" evidence="6">
    <location>
        <position position="515"/>
    </location>
    <ligand>
        <name>ATP</name>
        <dbReference type="ChEBI" id="CHEBI:30616"/>
    </ligand>
</feature>
<dbReference type="InterPro" id="IPR025110">
    <property type="entry name" value="AMP-bd_C"/>
</dbReference>
<dbReference type="InterPro" id="IPR042099">
    <property type="entry name" value="ANL_N_sf"/>
</dbReference>
<keyword evidence="4 6" id="KW-0067">ATP-binding</keyword>
<evidence type="ECO:0000256" key="5">
    <source>
        <dbReference type="ARBA" id="ARBA00022990"/>
    </source>
</evidence>
<comment type="PTM">
    <text evidence="6">Acetylated. Deacetylation by the SIR2-homolog deacetylase activates the enzyme.</text>
</comment>
<name>A0A221SUA8_9DEIO</name>
<feature type="binding site" evidence="6">
    <location>
        <begin position="426"/>
        <end position="431"/>
    </location>
    <ligand>
        <name>ATP</name>
        <dbReference type="ChEBI" id="CHEBI:30616"/>
    </ligand>
</feature>
<dbReference type="InterPro" id="IPR000873">
    <property type="entry name" value="AMP-dep_synth/lig_dom"/>
</dbReference>
<sequence length="658" mass="72516">MAQTPQQPKPTTAQDHIDAMLHENRVIPPSDAFRARAKVSREDYERMYRQSLDDPDGFWSGVAGELHWMKDWDQVLDWQLPHAQWFVGGQTNVAYNALDRNVQRGYGDKRAIVWEGEDGEVRTYTYAELLREVCKAANALEELGVVAGDRVTLYLPLIPEAAIAMLACARIGAAHSVVFGGFSVAALADRINNAQSKLLITADAGYRRGKPVTLKVNADEAAKLAPSLEKILVVKRTGTPVDWWTEGRDLWWHDVVDRQSDQHEAAALDSEQPLFLLYTSGSTGTPKGVVHTTGGYMVGTYLTTKTVFDLQDDDVYWCTADVGWVTGHSYSVYGPLLNAATVVMYEGAPNHPDWGRFWDIIQRHKVTILYTAPTAIRAFMQHGEEIPGRYDLSSLRLLGSVGEPINPEAWMWYWRVIGGERCPVVDTWWQTETGSIMLTTLPGAHPSKPGSAGVPMFGIEPTLMTHEGDELGPGDGGLLVIKRPWPSMLRTVYGDDERYRKSYWGEIGGVYFAGDGARRDSDGYYTIVGRVDDVLNVSGHRLGTMEIESALVSHPDVSEAAVVGRPDPVKGEAVVAFVLLQDGHSADPADLRRHVSREIGALARPDAIIIAEALPKTRSGKIMRRFLRQIAAGNEITGDTSTLEDPAVLDKLASTPAV</sequence>
<protein>
    <recommendedName>
        <fullName evidence="6">Acetyl-coenzyme A synthetase</fullName>
        <shortName evidence="6">AcCoA synthetase</shortName>
        <shortName evidence="6">Acs</shortName>
        <ecNumber evidence="6">6.2.1.1</ecNumber>
    </recommendedName>
    <alternativeName>
        <fullName evidence="6">Acetate--CoA ligase</fullName>
    </alternativeName>
    <alternativeName>
        <fullName evidence="6">Acyl-activating enzyme</fullName>
    </alternativeName>
</protein>
<dbReference type="AlphaFoldDB" id="A0A221SUA8"/>
<organism evidence="10 11">
    <name type="scientific">Deinococcus ficus</name>
    <dbReference type="NCBI Taxonomy" id="317577"/>
    <lineage>
        <taxon>Bacteria</taxon>
        <taxon>Thermotogati</taxon>
        <taxon>Deinococcota</taxon>
        <taxon>Deinococci</taxon>
        <taxon>Deinococcales</taxon>
        <taxon>Deinococcaceae</taxon>
        <taxon>Deinococcus</taxon>
    </lineage>
</organism>
<keyword evidence="6" id="KW-0479">Metal-binding</keyword>
<dbReference type="InterPro" id="IPR032387">
    <property type="entry name" value="ACAS_N"/>
</dbReference>
<feature type="binding site" evidence="6">
    <location>
        <position position="541"/>
    </location>
    <ligand>
        <name>ATP</name>
        <dbReference type="ChEBI" id="CHEBI:30616"/>
    </ligand>
</feature>
<dbReference type="HAMAP" id="MF_01123">
    <property type="entry name" value="Ac_CoA_synth"/>
    <property type="match status" value="1"/>
</dbReference>
<evidence type="ECO:0000256" key="2">
    <source>
        <dbReference type="ARBA" id="ARBA00022598"/>
    </source>
</evidence>
<reference evidence="10 11" key="1">
    <citation type="submission" date="2017-05" db="EMBL/GenBank/DDBJ databases">
        <title>The complete genome sequence of Deinococcus ficus isolated from the rhizosphere of the Ficus religiosa L. in Taiwan.</title>
        <authorList>
            <person name="Wu K.-M."/>
            <person name="Liao T.-L."/>
            <person name="Liu Y.-M."/>
            <person name="Young C.-C."/>
            <person name="Tsai S.-F."/>
        </authorList>
    </citation>
    <scope>NUCLEOTIDE SEQUENCE [LARGE SCALE GENOMIC DNA]</scope>
    <source>
        <strain evidence="10 11">CC-FR2-10</strain>
    </source>
</reference>
<gene>
    <name evidence="6" type="primary">acsA</name>
    <name evidence="10" type="ORF">DFI_03540</name>
</gene>
<proteinExistence type="inferred from homology"/>
<dbReference type="EMBL" id="CP021081">
    <property type="protein sequence ID" value="ASN80210.1"/>
    <property type="molecule type" value="Genomic_DNA"/>
</dbReference>
<evidence type="ECO:0000259" key="8">
    <source>
        <dbReference type="Pfam" id="PF13193"/>
    </source>
</evidence>
<dbReference type="Pfam" id="PF16177">
    <property type="entry name" value="ACAS_N"/>
    <property type="match status" value="1"/>
</dbReference>
<feature type="binding site" evidence="6">
    <location>
        <begin position="207"/>
        <end position="210"/>
    </location>
    <ligand>
        <name>CoA</name>
        <dbReference type="ChEBI" id="CHEBI:57287"/>
    </ligand>
</feature>
<dbReference type="GO" id="GO:0046872">
    <property type="term" value="F:metal ion binding"/>
    <property type="evidence" value="ECO:0007669"/>
    <property type="project" value="UniProtKB-KW"/>
</dbReference>
<feature type="binding site" evidence="6">
    <location>
        <position position="554"/>
    </location>
    <ligand>
        <name>Mg(2+)</name>
        <dbReference type="ChEBI" id="CHEBI:18420"/>
    </ligand>
</feature>
<keyword evidence="5 6" id="KW-0007">Acetylation</keyword>
<dbReference type="EC" id="6.2.1.1" evidence="6"/>
<dbReference type="Proteomes" id="UP000259030">
    <property type="component" value="Chromosome"/>
</dbReference>